<evidence type="ECO:0000256" key="5">
    <source>
        <dbReference type="ARBA" id="ARBA00022801"/>
    </source>
</evidence>
<dbReference type="EMBL" id="ML737757">
    <property type="protein sequence ID" value="KAE8360847.1"/>
    <property type="molecule type" value="Genomic_DNA"/>
</dbReference>
<comment type="similarity">
    <text evidence="7">Belongs to the AB hydrolase superfamily. FaeA family.</text>
</comment>
<keyword evidence="2" id="KW-0719">Serine esterase</keyword>
<dbReference type="GeneID" id="43652628"/>
<accession>A0A5N6ZTG3</accession>
<keyword evidence="4 9" id="KW-0732">Signal</keyword>
<dbReference type="PANTHER" id="PTHR46640:SF1">
    <property type="entry name" value="FUNGAL LIPASE-LIKE DOMAIN-CONTAINING PROTEIN-RELATED"/>
    <property type="match status" value="1"/>
</dbReference>
<comment type="catalytic activity">
    <reaction evidence="6">
        <text>feruloyl-polysaccharide + H2O = ferulate + polysaccharide.</text>
        <dbReference type="EC" id="3.1.1.73"/>
    </reaction>
</comment>
<name>A0A5N6ZTG3_9EURO</name>
<evidence type="ECO:0000256" key="4">
    <source>
        <dbReference type="ARBA" id="ARBA00022729"/>
    </source>
</evidence>
<dbReference type="OrthoDB" id="426718at2759"/>
<proteinExistence type="inferred from homology"/>
<dbReference type="GO" id="GO:0030600">
    <property type="term" value="F:feruloyl esterase activity"/>
    <property type="evidence" value="ECO:0007669"/>
    <property type="project" value="UniProtKB-EC"/>
</dbReference>
<dbReference type="SUPFAM" id="SSF53474">
    <property type="entry name" value="alpha/beta-Hydrolases"/>
    <property type="match status" value="1"/>
</dbReference>
<dbReference type="GO" id="GO:0006629">
    <property type="term" value="P:lipid metabolic process"/>
    <property type="evidence" value="ECO:0007669"/>
    <property type="project" value="InterPro"/>
</dbReference>
<dbReference type="EC" id="3.1.1.73" evidence="1"/>
<organism evidence="11 12">
    <name type="scientific">Aspergillus caelatus</name>
    <dbReference type="NCBI Taxonomy" id="61420"/>
    <lineage>
        <taxon>Eukaryota</taxon>
        <taxon>Fungi</taxon>
        <taxon>Dikarya</taxon>
        <taxon>Ascomycota</taxon>
        <taxon>Pezizomycotina</taxon>
        <taxon>Eurotiomycetes</taxon>
        <taxon>Eurotiomycetidae</taxon>
        <taxon>Eurotiales</taxon>
        <taxon>Aspergillaceae</taxon>
        <taxon>Aspergillus</taxon>
        <taxon>Aspergillus subgen. Circumdati</taxon>
    </lineage>
</organism>
<dbReference type="RefSeq" id="XP_031923928.1">
    <property type="nucleotide sequence ID" value="XM_032068182.1"/>
</dbReference>
<dbReference type="PANTHER" id="PTHR46640">
    <property type="entry name" value="TRIACYLGLYCEROL LIPASE, PUTATIVE (AFU_ORTHOLOGUE AFUA_6G06510)-RELATED"/>
    <property type="match status" value="1"/>
</dbReference>
<dbReference type="InterPro" id="IPR051299">
    <property type="entry name" value="AB_hydrolase_lip/est"/>
</dbReference>
<evidence type="ECO:0000256" key="6">
    <source>
        <dbReference type="ARBA" id="ARBA00034075"/>
    </source>
</evidence>
<protein>
    <recommendedName>
        <fullName evidence="1">feruloyl esterase</fullName>
        <ecNumber evidence="1">3.1.1.73</ecNumber>
    </recommendedName>
    <alternativeName>
        <fullName evidence="8">Ferulic acid esterase A</fullName>
    </alternativeName>
</protein>
<dbReference type="Proteomes" id="UP000326268">
    <property type="component" value="Unassembled WGS sequence"/>
</dbReference>
<evidence type="ECO:0000256" key="9">
    <source>
        <dbReference type="SAM" id="SignalP"/>
    </source>
</evidence>
<dbReference type="Pfam" id="PF01764">
    <property type="entry name" value="Lipase_3"/>
    <property type="match status" value="1"/>
</dbReference>
<dbReference type="Gene3D" id="3.40.50.1820">
    <property type="entry name" value="alpha/beta hydrolase"/>
    <property type="match status" value="1"/>
</dbReference>
<evidence type="ECO:0000256" key="2">
    <source>
        <dbReference type="ARBA" id="ARBA00022487"/>
    </source>
</evidence>
<evidence type="ECO:0000256" key="1">
    <source>
        <dbReference type="ARBA" id="ARBA00013091"/>
    </source>
</evidence>
<sequence length="315" mass="34816">MTVLWAKMLRSALIYALFLSQSSAVQHILAPSPAQELPPGLLNSMRLYSEYTAAATCPSNFNSPGYTKVVCEPGVCPMLEKTQATVFMGFTNWTPGNTTGYLAVDHTNHVLVLAFRGSRTKGNIQVDGQYEQVSIPWICQGCQVHYGFYSSWDAISQYLLSAVRRYYSVYHYPIVFTGHSLGGALAALGAVLEDWPTVVTLYTYGAPELGNYAFANFTTNAIGAQGTKGFEVRVTHTNDPVPKVLSRDEHISKYWQYSTTSPEFWITSKNHVPVSKDDIEVFYGIDNMNGNLGTKTSDPFAHNWYFGDMAGCTGD</sequence>
<dbReference type="CDD" id="cd00519">
    <property type="entry name" value="Lipase_3"/>
    <property type="match status" value="1"/>
</dbReference>
<keyword evidence="3" id="KW-0119">Carbohydrate metabolism</keyword>
<feature type="signal peptide" evidence="9">
    <location>
        <begin position="1"/>
        <end position="24"/>
    </location>
</feature>
<reference evidence="11 12" key="1">
    <citation type="submission" date="2019-04" db="EMBL/GenBank/DDBJ databases">
        <title>Friends and foes A comparative genomics studyof 23 Aspergillus species from section Flavi.</title>
        <authorList>
            <consortium name="DOE Joint Genome Institute"/>
            <person name="Kjaerbolling I."/>
            <person name="Vesth T."/>
            <person name="Frisvad J.C."/>
            <person name="Nybo J.L."/>
            <person name="Theobald S."/>
            <person name="Kildgaard S."/>
            <person name="Isbrandt T."/>
            <person name="Kuo A."/>
            <person name="Sato A."/>
            <person name="Lyhne E.K."/>
            <person name="Kogle M.E."/>
            <person name="Wiebenga A."/>
            <person name="Kun R.S."/>
            <person name="Lubbers R.J."/>
            <person name="Makela M.R."/>
            <person name="Barry K."/>
            <person name="Chovatia M."/>
            <person name="Clum A."/>
            <person name="Daum C."/>
            <person name="Haridas S."/>
            <person name="He G."/>
            <person name="LaButti K."/>
            <person name="Lipzen A."/>
            <person name="Mondo S."/>
            <person name="Riley R."/>
            <person name="Salamov A."/>
            <person name="Simmons B.A."/>
            <person name="Magnuson J.K."/>
            <person name="Henrissat B."/>
            <person name="Mortensen U.H."/>
            <person name="Larsen T.O."/>
            <person name="Devries R.P."/>
            <person name="Grigoriev I.V."/>
            <person name="Machida M."/>
            <person name="Baker S.E."/>
            <person name="Andersen M.R."/>
        </authorList>
    </citation>
    <scope>NUCLEOTIDE SEQUENCE [LARGE SCALE GENOMIC DNA]</scope>
    <source>
        <strain evidence="11 12">CBS 763.97</strain>
    </source>
</reference>
<keyword evidence="3" id="KW-0624">Polysaccharide degradation</keyword>
<evidence type="ECO:0000313" key="12">
    <source>
        <dbReference type="Proteomes" id="UP000326268"/>
    </source>
</evidence>
<evidence type="ECO:0000256" key="3">
    <source>
        <dbReference type="ARBA" id="ARBA00022651"/>
    </source>
</evidence>
<dbReference type="AlphaFoldDB" id="A0A5N6ZTG3"/>
<evidence type="ECO:0000256" key="7">
    <source>
        <dbReference type="ARBA" id="ARBA00037991"/>
    </source>
</evidence>
<gene>
    <name evidence="11" type="ORF">BDV27DRAFT_133873</name>
</gene>
<dbReference type="InterPro" id="IPR002921">
    <property type="entry name" value="Fungal_lipase-type"/>
</dbReference>
<evidence type="ECO:0000256" key="8">
    <source>
        <dbReference type="ARBA" id="ARBA00041313"/>
    </source>
</evidence>
<feature type="domain" description="Fungal lipase-type" evidence="10">
    <location>
        <begin position="112"/>
        <end position="246"/>
    </location>
</feature>
<keyword evidence="3" id="KW-0858">Xylan degradation</keyword>
<dbReference type="GO" id="GO:0045493">
    <property type="term" value="P:xylan catabolic process"/>
    <property type="evidence" value="ECO:0007669"/>
    <property type="project" value="UniProtKB-KW"/>
</dbReference>
<feature type="chain" id="PRO_5025031088" description="feruloyl esterase" evidence="9">
    <location>
        <begin position="25"/>
        <end position="315"/>
    </location>
</feature>
<evidence type="ECO:0000313" key="11">
    <source>
        <dbReference type="EMBL" id="KAE8360847.1"/>
    </source>
</evidence>
<evidence type="ECO:0000259" key="10">
    <source>
        <dbReference type="Pfam" id="PF01764"/>
    </source>
</evidence>
<keyword evidence="12" id="KW-1185">Reference proteome</keyword>
<dbReference type="InterPro" id="IPR029058">
    <property type="entry name" value="AB_hydrolase_fold"/>
</dbReference>
<keyword evidence="5 11" id="KW-0378">Hydrolase</keyword>